<dbReference type="EMBL" id="JACHNU010000001">
    <property type="protein sequence ID" value="MBB4661514.1"/>
    <property type="molecule type" value="Genomic_DNA"/>
</dbReference>
<accession>A0A840IBN3</accession>
<evidence type="ECO:0000313" key="2">
    <source>
        <dbReference type="EMBL" id="MBB4661514.1"/>
    </source>
</evidence>
<dbReference type="Gene3D" id="3.40.50.150">
    <property type="entry name" value="Vaccinia Virus protein VP39"/>
    <property type="match status" value="1"/>
</dbReference>
<evidence type="ECO:0000313" key="3">
    <source>
        <dbReference type="Proteomes" id="UP000585272"/>
    </source>
</evidence>
<dbReference type="AlphaFoldDB" id="A0A840IBN3"/>
<dbReference type="PANTHER" id="PTHR43861:SF3">
    <property type="entry name" value="PUTATIVE (AFU_ORTHOLOGUE AFUA_2G14390)-RELATED"/>
    <property type="match status" value="1"/>
</dbReference>
<reference evidence="2 3" key="1">
    <citation type="submission" date="2020-08" db="EMBL/GenBank/DDBJ databases">
        <title>Genomic Encyclopedia of Archaeal and Bacterial Type Strains, Phase II (KMG-II): from individual species to whole genera.</title>
        <authorList>
            <person name="Goeker M."/>
        </authorList>
    </citation>
    <scope>NUCLEOTIDE SEQUENCE [LARGE SCALE GENOMIC DNA]</scope>
    <source>
        <strain evidence="2 3">DSM 23288</strain>
    </source>
</reference>
<evidence type="ECO:0000256" key="1">
    <source>
        <dbReference type="ARBA" id="ARBA00022679"/>
    </source>
</evidence>
<dbReference type="RefSeq" id="WP_221242813.1">
    <property type="nucleotide sequence ID" value="NZ_JACHNU010000001.1"/>
</dbReference>
<comment type="caution">
    <text evidence="2">The sequence shown here is derived from an EMBL/GenBank/DDBJ whole genome shotgun (WGS) entry which is preliminary data.</text>
</comment>
<keyword evidence="2" id="KW-0489">Methyltransferase</keyword>
<keyword evidence="3" id="KW-1185">Reference proteome</keyword>
<dbReference type="GO" id="GO:0032259">
    <property type="term" value="P:methylation"/>
    <property type="evidence" value="ECO:0007669"/>
    <property type="project" value="UniProtKB-KW"/>
</dbReference>
<proteinExistence type="predicted"/>
<dbReference type="InterPro" id="IPR029063">
    <property type="entry name" value="SAM-dependent_MTases_sf"/>
</dbReference>
<keyword evidence="1 2" id="KW-0808">Transferase</keyword>
<dbReference type="GO" id="GO:0008168">
    <property type="term" value="F:methyltransferase activity"/>
    <property type="evidence" value="ECO:0007669"/>
    <property type="project" value="UniProtKB-KW"/>
</dbReference>
<sequence length="302" mass="33000">MTSADPQQSPPAVACRLCGRPTEHAFTTCDRNRRISDERFDYVACPCGTLTLANVPDDLGPYYPPDYYGMPASADEAIARDRNALHRLELVRRLVPAGRLLEIGPMTGGFLELARRAGYDVSGVELDDVSCRFIAEVLGIAVTQSDDPASVIEGPYDAIVMWHVVEHLAEPARFIERAAAALAPGGALVLIAPNPRSLQLRLLGPRWAHVDAPRHLALLPHDALAAEGARNGLELVHATASDEDGRRSNDFGWAVSFARSSRDERVARWLQRCGHALCRIVAPLERRGMRGASYTLALRRPA</sequence>
<protein>
    <submittedName>
        <fullName evidence="2">SAM-dependent methyltransferase</fullName>
    </submittedName>
</protein>
<dbReference type="PANTHER" id="PTHR43861">
    <property type="entry name" value="TRANS-ACONITATE 2-METHYLTRANSFERASE-RELATED"/>
    <property type="match status" value="1"/>
</dbReference>
<dbReference type="Proteomes" id="UP000585272">
    <property type="component" value="Unassembled WGS sequence"/>
</dbReference>
<name>A0A840IBN3_9ACTN</name>
<organism evidence="2 3">
    <name type="scientific">Conexibacter arvalis</name>
    <dbReference type="NCBI Taxonomy" id="912552"/>
    <lineage>
        <taxon>Bacteria</taxon>
        <taxon>Bacillati</taxon>
        <taxon>Actinomycetota</taxon>
        <taxon>Thermoleophilia</taxon>
        <taxon>Solirubrobacterales</taxon>
        <taxon>Conexibacteraceae</taxon>
        <taxon>Conexibacter</taxon>
    </lineage>
</organism>
<dbReference type="Pfam" id="PF13489">
    <property type="entry name" value="Methyltransf_23"/>
    <property type="match status" value="1"/>
</dbReference>
<dbReference type="CDD" id="cd02440">
    <property type="entry name" value="AdoMet_MTases"/>
    <property type="match status" value="1"/>
</dbReference>
<dbReference type="SUPFAM" id="SSF53335">
    <property type="entry name" value="S-adenosyl-L-methionine-dependent methyltransferases"/>
    <property type="match status" value="1"/>
</dbReference>
<gene>
    <name evidence="2" type="ORF">BDZ31_001087</name>
</gene>